<feature type="non-terminal residue" evidence="1">
    <location>
        <position position="1"/>
    </location>
</feature>
<evidence type="ECO:0000313" key="2">
    <source>
        <dbReference type="Proteomes" id="UP001529510"/>
    </source>
</evidence>
<dbReference type="AlphaFoldDB" id="A0ABD0QE39"/>
<evidence type="ECO:0000313" key="1">
    <source>
        <dbReference type="EMBL" id="KAL0184515.1"/>
    </source>
</evidence>
<gene>
    <name evidence="1" type="ORF">M9458_020211</name>
</gene>
<dbReference type="EMBL" id="JAMKFB020000009">
    <property type="protein sequence ID" value="KAL0184515.1"/>
    <property type="molecule type" value="Genomic_DNA"/>
</dbReference>
<protein>
    <submittedName>
        <fullName evidence="1">Uncharacterized protein</fullName>
    </submittedName>
</protein>
<proteinExistence type="predicted"/>
<keyword evidence="2" id="KW-1185">Reference proteome</keyword>
<organism evidence="1 2">
    <name type="scientific">Cirrhinus mrigala</name>
    <name type="common">Mrigala</name>
    <dbReference type="NCBI Taxonomy" id="683832"/>
    <lineage>
        <taxon>Eukaryota</taxon>
        <taxon>Metazoa</taxon>
        <taxon>Chordata</taxon>
        <taxon>Craniata</taxon>
        <taxon>Vertebrata</taxon>
        <taxon>Euteleostomi</taxon>
        <taxon>Actinopterygii</taxon>
        <taxon>Neopterygii</taxon>
        <taxon>Teleostei</taxon>
        <taxon>Ostariophysi</taxon>
        <taxon>Cypriniformes</taxon>
        <taxon>Cyprinidae</taxon>
        <taxon>Labeoninae</taxon>
        <taxon>Labeonini</taxon>
        <taxon>Cirrhinus</taxon>
    </lineage>
</organism>
<dbReference type="Proteomes" id="UP001529510">
    <property type="component" value="Unassembled WGS sequence"/>
</dbReference>
<sequence length="51" mass="5049">RGVDEPHAELSSPCSGGIGGFPVFGGGYPSALSHLDEGGFEPDDGAAEVTC</sequence>
<feature type="non-terminal residue" evidence="1">
    <location>
        <position position="51"/>
    </location>
</feature>
<comment type="caution">
    <text evidence="1">The sequence shown here is derived from an EMBL/GenBank/DDBJ whole genome shotgun (WGS) entry which is preliminary data.</text>
</comment>
<name>A0ABD0QE39_CIRMR</name>
<accession>A0ABD0QE39</accession>
<reference evidence="1 2" key="1">
    <citation type="submission" date="2024-05" db="EMBL/GenBank/DDBJ databases">
        <title>Genome sequencing and assembly of Indian major carp, Cirrhinus mrigala (Hamilton, 1822).</title>
        <authorList>
            <person name="Mohindra V."/>
            <person name="Chowdhury L.M."/>
            <person name="Lal K."/>
            <person name="Jena J.K."/>
        </authorList>
    </citation>
    <scope>NUCLEOTIDE SEQUENCE [LARGE SCALE GENOMIC DNA]</scope>
    <source>
        <strain evidence="1">CM1030</strain>
        <tissue evidence="1">Blood</tissue>
    </source>
</reference>